<reference evidence="8 9" key="1">
    <citation type="submission" date="2024-06" db="EMBL/GenBank/DDBJ databases">
        <authorList>
            <person name="Pan Q."/>
            <person name="Wen M."/>
            <person name="Jouanno E."/>
            <person name="Zahm M."/>
            <person name="Klopp C."/>
            <person name="Cabau C."/>
            <person name="Louis A."/>
            <person name="Berthelot C."/>
            <person name="Parey E."/>
            <person name="Roest Crollius H."/>
            <person name="Montfort J."/>
            <person name="Robinson-Rechavi M."/>
            <person name="Bouchez O."/>
            <person name="Lampietro C."/>
            <person name="Lopez Roques C."/>
            <person name="Donnadieu C."/>
            <person name="Postlethwait J."/>
            <person name="Bobe J."/>
            <person name="Verreycken H."/>
            <person name="Guiguen Y."/>
        </authorList>
    </citation>
    <scope>NUCLEOTIDE SEQUENCE [LARGE SCALE GENOMIC DNA]</scope>
    <source>
        <strain evidence="8">Up_M1</strain>
        <tissue evidence="8">Testis</tissue>
    </source>
</reference>
<evidence type="ECO:0000256" key="3">
    <source>
        <dbReference type="ARBA" id="ARBA00022490"/>
    </source>
</evidence>
<dbReference type="PANTHER" id="PTHR47078">
    <property type="entry name" value="CYTOSKELETON-ASSOCIATED PROTEIN 2-LIKE"/>
    <property type="match status" value="1"/>
</dbReference>
<evidence type="ECO:0000256" key="6">
    <source>
        <dbReference type="SAM" id="MobiDB-lite"/>
    </source>
</evidence>
<dbReference type="GO" id="GO:0005856">
    <property type="term" value="C:cytoskeleton"/>
    <property type="evidence" value="ECO:0007669"/>
    <property type="project" value="UniProtKB-SubCell"/>
</dbReference>
<dbReference type="PANTHER" id="PTHR47078:SF1">
    <property type="entry name" value="CYTOSKELETON-ASSOCIATED PROTEIN 2-LIKE"/>
    <property type="match status" value="1"/>
</dbReference>
<protein>
    <recommendedName>
        <fullName evidence="7">Cytoskeleton-associated protein 2 C-terminal domain-containing protein</fullName>
    </recommendedName>
</protein>
<dbReference type="InterPro" id="IPR029197">
    <property type="entry name" value="CKAP2_C"/>
</dbReference>
<keyword evidence="9" id="KW-1185">Reference proteome</keyword>
<dbReference type="Proteomes" id="UP001557470">
    <property type="component" value="Unassembled WGS sequence"/>
</dbReference>
<dbReference type="EMBL" id="JAGEUA010000005">
    <property type="protein sequence ID" value="KAL0979019.1"/>
    <property type="molecule type" value="Genomic_DNA"/>
</dbReference>
<comment type="caution">
    <text evidence="8">The sequence shown here is derived from an EMBL/GenBank/DDBJ whole genome shotgun (WGS) entry which is preliminary data.</text>
</comment>
<feature type="domain" description="Cytoskeleton-associated protein 2 C-terminal" evidence="7">
    <location>
        <begin position="385"/>
        <end position="456"/>
    </location>
</feature>
<evidence type="ECO:0000256" key="2">
    <source>
        <dbReference type="ARBA" id="ARBA00009468"/>
    </source>
</evidence>
<dbReference type="AlphaFoldDB" id="A0ABD0WQ96"/>
<evidence type="ECO:0000256" key="4">
    <source>
        <dbReference type="ARBA" id="ARBA00022553"/>
    </source>
</evidence>
<evidence type="ECO:0000259" key="7">
    <source>
        <dbReference type="Pfam" id="PF15297"/>
    </source>
</evidence>
<proteinExistence type="inferred from homology"/>
<dbReference type="InterPro" id="IPR052855">
    <property type="entry name" value="CKAP2-like"/>
</dbReference>
<accession>A0ABD0WQ96</accession>
<keyword evidence="4" id="KW-0597">Phosphoprotein</keyword>
<sequence length="510" mass="56888">GTRPVAAKTKIGLHSSQVASRNTQLNSNLNRAHSSKVVPVPAVTQKLFSTQKTTNHVTIMSKTNLRGGDNKKSLALSRPGGPAIARTWKPVHRASTGQAGRDWQAKAFSRAMHEAVVKIGQKGSGEDSLEMVTDTKTNTPACWSNRSNMNSEWIPPTVTCSVKGSSNRQVELCWEAGVGLKTPRDHAKVMPQTEGRKKMTAAQEERMQKLQEWREKRGISYKRPPMPIKPLQTRRTVALPQPWASMEDDDIEARSLVSAVDTCLGECIKMLDEGCPSAQLQEMLSRMPMAERFSKYWICQARLMERTGNLDVLPLFEEAVRVVLEPVDELRAVVFEMLKKKEEKQGQNPVALEEIAEHRVQLDSAPDPMATPTAVKALIHGDRGGSSLVKYKITATPGGFRSQQREQGVARMVDGQELRFFTPVRRSVRIEGSAVRYPTSLRDHDLCVASFNDLMAQEETLVEEKKEETEGNLEGGGSTKPAPNAHLYVYRENEALRDQVNIQLVYEEEH</sequence>
<organism evidence="8 9">
    <name type="scientific">Umbra pygmaea</name>
    <name type="common">Eastern mudminnow</name>
    <dbReference type="NCBI Taxonomy" id="75934"/>
    <lineage>
        <taxon>Eukaryota</taxon>
        <taxon>Metazoa</taxon>
        <taxon>Chordata</taxon>
        <taxon>Craniata</taxon>
        <taxon>Vertebrata</taxon>
        <taxon>Euteleostomi</taxon>
        <taxon>Actinopterygii</taxon>
        <taxon>Neopterygii</taxon>
        <taxon>Teleostei</taxon>
        <taxon>Protacanthopterygii</taxon>
        <taxon>Esociformes</taxon>
        <taxon>Umbridae</taxon>
        <taxon>Umbra</taxon>
    </lineage>
</organism>
<feature type="region of interest" description="Disordered" evidence="6">
    <location>
        <begin position="65"/>
        <end position="84"/>
    </location>
</feature>
<keyword evidence="5" id="KW-0206">Cytoskeleton</keyword>
<evidence type="ECO:0000313" key="9">
    <source>
        <dbReference type="Proteomes" id="UP001557470"/>
    </source>
</evidence>
<feature type="region of interest" description="Disordered" evidence="6">
    <location>
        <begin position="462"/>
        <end position="484"/>
    </location>
</feature>
<evidence type="ECO:0000256" key="1">
    <source>
        <dbReference type="ARBA" id="ARBA00004245"/>
    </source>
</evidence>
<comment type="similarity">
    <text evidence="2">Belongs to the CKAP2 family.</text>
</comment>
<feature type="non-terminal residue" evidence="8">
    <location>
        <position position="1"/>
    </location>
</feature>
<evidence type="ECO:0000313" key="8">
    <source>
        <dbReference type="EMBL" id="KAL0979019.1"/>
    </source>
</evidence>
<keyword evidence="3" id="KW-0963">Cytoplasm</keyword>
<dbReference type="Pfam" id="PF15297">
    <property type="entry name" value="CKAP2_C"/>
    <property type="match status" value="2"/>
</dbReference>
<gene>
    <name evidence="8" type="ORF">UPYG_G00179410</name>
</gene>
<comment type="subcellular location">
    <subcellularLocation>
        <location evidence="1">Cytoplasm</location>
        <location evidence="1">Cytoskeleton</location>
    </subcellularLocation>
</comment>
<feature type="domain" description="Cytoskeleton-associated protein 2 C-terminal" evidence="7">
    <location>
        <begin position="198"/>
        <end position="353"/>
    </location>
</feature>
<name>A0ABD0WQ96_UMBPY</name>
<evidence type="ECO:0000256" key="5">
    <source>
        <dbReference type="ARBA" id="ARBA00023212"/>
    </source>
</evidence>